<dbReference type="PIRSF" id="PIRSF036548">
    <property type="entry name" value="Fdx_FixX"/>
    <property type="match status" value="1"/>
</dbReference>
<dbReference type="PANTHER" id="PTHR43082:SF3">
    <property type="entry name" value="FERREDOXIN-LIKE PROTEIN YDIT"/>
    <property type="match status" value="1"/>
</dbReference>
<comment type="caution">
    <text evidence="11">The sequence shown here is derived from an EMBL/GenBank/DDBJ whole genome shotgun (WGS) entry which is preliminary data.</text>
</comment>
<protein>
    <recommendedName>
        <fullName evidence="3">Ferredoxin-like protein</fullName>
    </recommendedName>
</protein>
<keyword evidence="8" id="KW-0411">Iron-sulfur</keyword>
<evidence type="ECO:0000256" key="2">
    <source>
        <dbReference type="ARBA" id="ARBA00009192"/>
    </source>
</evidence>
<gene>
    <name evidence="11" type="ORF">KKC1_08040</name>
</gene>
<keyword evidence="4" id="KW-0813">Transport</keyword>
<dbReference type="PANTHER" id="PTHR43082">
    <property type="entry name" value="FERREDOXIN-LIKE"/>
    <property type="match status" value="1"/>
</dbReference>
<dbReference type="AlphaFoldDB" id="A0A1Z5HQ38"/>
<evidence type="ECO:0000256" key="1">
    <source>
        <dbReference type="ARBA" id="ARBA00003208"/>
    </source>
</evidence>
<keyword evidence="7" id="KW-0408">Iron</keyword>
<dbReference type="Gene3D" id="3.30.70.20">
    <property type="match status" value="1"/>
</dbReference>
<evidence type="ECO:0000256" key="3">
    <source>
        <dbReference type="ARBA" id="ARBA00020378"/>
    </source>
</evidence>
<sequence>MMKIEDKLFLNRYQADKHSHLKIQDREVCRHCEDKPCTYICPAKVYVWDDKLERIDTAYEGCVECGTCRYGCAHDNIDWRYPRGGFGIMYKFG</sequence>
<proteinExistence type="predicted"/>
<dbReference type="Pfam" id="PF05187">
    <property type="entry name" value="Fer4_ETF_QO"/>
    <property type="match status" value="1"/>
</dbReference>
<keyword evidence="5" id="KW-0479">Metal-binding</keyword>
<comment type="function">
    <text evidence="1">Could be a 3Fe-4S cluster-containing protein.</text>
</comment>
<dbReference type="InterPro" id="IPR017896">
    <property type="entry name" value="4Fe4S_Fe-S-bd"/>
</dbReference>
<keyword evidence="9" id="KW-0535">Nitrogen fixation</keyword>
<keyword evidence="6" id="KW-0249">Electron transport</keyword>
<evidence type="ECO:0000313" key="12">
    <source>
        <dbReference type="Proteomes" id="UP000197032"/>
    </source>
</evidence>
<accession>A0A1Z5HQ38</accession>
<evidence type="ECO:0000256" key="7">
    <source>
        <dbReference type="ARBA" id="ARBA00023004"/>
    </source>
</evidence>
<comment type="similarity">
    <text evidence="2">To ferredoxins from P.putida and C.tartarivorum, ferredoxin I from A.vinelandii, ferredoxin II from D.desulfuricans.</text>
</comment>
<reference evidence="12" key="1">
    <citation type="journal article" date="2017" name="Appl. Environ. Microbiol.">
        <title>Genomic analysis of Calderihabitans maritimus KKC1, a thermophilic hydrogenogenic carboxydotrophic bacterium isolated from marine sediment.</title>
        <authorList>
            <person name="Omae K."/>
            <person name="Yoneda Y."/>
            <person name="Fukuyama Y."/>
            <person name="Yoshida T."/>
            <person name="Sako Y."/>
        </authorList>
    </citation>
    <scope>NUCLEOTIDE SEQUENCE [LARGE SCALE GENOMIC DNA]</scope>
    <source>
        <strain evidence="12">KKC1</strain>
    </source>
</reference>
<dbReference type="GO" id="GO:0005506">
    <property type="term" value="F:iron ion binding"/>
    <property type="evidence" value="ECO:0007669"/>
    <property type="project" value="InterPro"/>
</dbReference>
<evidence type="ECO:0000256" key="6">
    <source>
        <dbReference type="ARBA" id="ARBA00022982"/>
    </source>
</evidence>
<feature type="domain" description="4Fe-4S ferredoxin-type" evidence="10">
    <location>
        <begin position="53"/>
        <end position="82"/>
    </location>
</feature>
<organism evidence="11 12">
    <name type="scientific">Calderihabitans maritimus</name>
    <dbReference type="NCBI Taxonomy" id="1246530"/>
    <lineage>
        <taxon>Bacteria</taxon>
        <taxon>Bacillati</taxon>
        <taxon>Bacillota</taxon>
        <taxon>Clostridia</taxon>
        <taxon>Neomoorellales</taxon>
        <taxon>Calderihabitantaceae</taxon>
        <taxon>Calderihabitans</taxon>
    </lineage>
</organism>
<evidence type="ECO:0000256" key="9">
    <source>
        <dbReference type="ARBA" id="ARBA00023231"/>
    </source>
</evidence>
<dbReference type="InterPro" id="IPR012206">
    <property type="entry name" value="Fd_FixX"/>
</dbReference>
<dbReference type="InterPro" id="IPR007859">
    <property type="entry name" value="ETF-QO/FixX_C"/>
</dbReference>
<dbReference type="SUPFAM" id="SSF54862">
    <property type="entry name" value="4Fe-4S ferredoxins"/>
    <property type="match status" value="1"/>
</dbReference>
<dbReference type="EMBL" id="BDGJ01000023">
    <property type="protein sequence ID" value="GAW91643.1"/>
    <property type="molecule type" value="Genomic_DNA"/>
</dbReference>
<dbReference type="Proteomes" id="UP000197032">
    <property type="component" value="Unassembled WGS sequence"/>
</dbReference>
<evidence type="ECO:0000313" key="11">
    <source>
        <dbReference type="EMBL" id="GAW91643.1"/>
    </source>
</evidence>
<feature type="domain" description="4Fe-4S ferredoxin-type" evidence="10">
    <location>
        <begin position="19"/>
        <end position="51"/>
    </location>
</feature>
<evidence type="ECO:0000259" key="10">
    <source>
        <dbReference type="PROSITE" id="PS51379"/>
    </source>
</evidence>
<dbReference type="PROSITE" id="PS51379">
    <property type="entry name" value="4FE4S_FER_2"/>
    <property type="match status" value="2"/>
</dbReference>
<evidence type="ECO:0000256" key="4">
    <source>
        <dbReference type="ARBA" id="ARBA00022448"/>
    </source>
</evidence>
<evidence type="ECO:0000256" key="8">
    <source>
        <dbReference type="ARBA" id="ARBA00023014"/>
    </source>
</evidence>
<dbReference type="GO" id="GO:0051536">
    <property type="term" value="F:iron-sulfur cluster binding"/>
    <property type="evidence" value="ECO:0007669"/>
    <property type="project" value="UniProtKB-KW"/>
</dbReference>
<keyword evidence="12" id="KW-1185">Reference proteome</keyword>
<name>A0A1Z5HQ38_9FIRM</name>
<evidence type="ECO:0000256" key="5">
    <source>
        <dbReference type="ARBA" id="ARBA00022723"/>
    </source>
</evidence>